<comment type="caution">
    <text evidence="1">The sequence shown here is derived from an EMBL/GenBank/DDBJ whole genome shotgun (WGS) entry which is preliminary data.</text>
</comment>
<organism evidence="1">
    <name type="scientific">marine sediment metagenome</name>
    <dbReference type="NCBI Taxonomy" id="412755"/>
    <lineage>
        <taxon>unclassified sequences</taxon>
        <taxon>metagenomes</taxon>
        <taxon>ecological metagenomes</taxon>
    </lineage>
</organism>
<dbReference type="AlphaFoldDB" id="X0UNM0"/>
<protein>
    <submittedName>
        <fullName evidence="1">Uncharacterized protein</fullName>
    </submittedName>
</protein>
<accession>X0UNM0</accession>
<feature type="non-terminal residue" evidence="1">
    <location>
        <position position="1"/>
    </location>
</feature>
<reference evidence="1" key="1">
    <citation type="journal article" date="2014" name="Front. Microbiol.">
        <title>High frequency of phylogenetically diverse reductive dehalogenase-homologous genes in deep subseafloor sedimentary metagenomes.</title>
        <authorList>
            <person name="Kawai M."/>
            <person name="Futagami T."/>
            <person name="Toyoda A."/>
            <person name="Takaki Y."/>
            <person name="Nishi S."/>
            <person name="Hori S."/>
            <person name="Arai W."/>
            <person name="Tsubouchi T."/>
            <person name="Morono Y."/>
            <person name="Uchiyama I."/>
            <person name="Ito T."/>
            <person name="Fujiyama A."/>
            <person name="Inagaki F."/>
            <person name="Takami H."/>
        </authorList>
    </citation>
    <scope>NUCLEOTIDE SEQUENCE</scope>
    <source>
        <strain evidence="1">Expedition CK06-06</strain>
    </source>
</reference>
<dbReference type="EMBL" id="BARS01027041">
    <property type="protein sequence ID" value="GAG07374.1"/>
    <property type="molecule type" value="Genomic_DNA"/>
</dbReference>
<sequence>KPAIVGYTIGQNGLVQPWFGSVWLNPPYSAPGEFCAAPPSMRRPASAWPR</sequence>
<gene>
    <name evidence="1" type="ORF">S01H1_42515</name>
</gene>
<proteinExistence type="predicted"/>
<evidence type="ECO:0000313" key="1">
    <source>
        <dbReference type="EMBL" id="GAG07374.1"/>
    </source>
</evidence>
<name>X0UNM0_9ZZZZ</name>